<feature type="transmembrane region" description="Helical" evidence="1">
    <location>
        <begin position="61"/>
        <end position="78"/>
    </location>
</feature>
<organism evidence="2 3">
    <name type="scientific">Methanocorpusculum parvum</name>
    <dbReference type="NCBI Taxonomy" id="2193"/>
    <lineage>
        <taxon>Archaea</taxon>
        <taxon>Methanobacteriati</taxon>
        <taxon>Methanobacteriota</taxon>
        <taxon>Stenosarchaea group</taxon>
        <taxon>Methanomicrobia</taxon>
        <taxon>Methanomicrobiales</taxon>
        <taxon>Methanocorpusculaceae</taxon>
        <taxon>Methanocorpusculum</taxon>
    </lineage>
</organism>
<dbReference type="EMBL" id="LMVO01000001">
    <property type="protein sequence ID" value="PAV10136.1"/>
    <property type="molecule type" value="Genomic_DNA"/>
</dbReference>
<feature type="transmembrane region" description="Helical" evidence="1">
    <location>
        <begin position="365"/>
        <end position="386"/>
    </location>
</feature>
<feature type="transmembrane region" description="Helical" evidence="1">
    <location>
        <begin position="227"/>
        <end position="248"/>
    </location>
</feature>
<feature type="transmembrane region" description="Helical" evidence="1">
    <location>
        <begin position="12"/>
        <end position="31"/>
    </location>
</feature>
<feature type="transmembrane region" description="Helical" evidence="1">
    <location>
        <begin position="297"/>
        <end position="321"/>
    </location>
</feature>
<evidence type="ECO:0000313" key="3">
    <source>
        <dbReference type="Proteomes" id="UP000243820"/>
    </source>
</evidence>
<sequence length="438" mass="49806">MNDVKSKYKFPWQLFAALMLLTFVPSVYQTFRVYFLVTSGSVDSLDIIGQIEWFDLINETLKAFLIIPLYYILSNFLGDKKIFASRITQAGVITFIIYVFFSVIVYLSALDWVNYMVTAGQSIAEITTYLQLETIGFAIGIIGSFFGVVFILIGKSRYIYALLVANMIFTILGDSILIPEFGVNGVAYTNIILNLMIAIVSLGLLHFEGLLYLKLDKIVDYAWIKEWIKVGLFSGATILLDNIIYTVVISKMVNDVSEVGNYWVANNFIWGWLLIPTIALAEIIRKESTNGCKRQNMIAYLVVNVIILAAWVISIPAWNFVFKDFMAISDPSTIITILLLLVPFYVFYNLSSLFDNIFYGMGKTLYVFITSIVVNIGYYGIMYMLFLQGVFTESIDFIIFMFGCGMIVHFITIFLLYIYSGKKYGLNWIGGKREKNTT</sequence>
<feature type="transmembrane region" description="Helical" evidence="1">
    <location>
        <begin position="129"/>
        <end position="153"/>
    </location>
</feature>
<feature type="transmembrane region" description="Helical" evidence="1">
    <location>
        <begin position="160"/>
        <end position="179"/>
    </location>
</feature>
<feature type="transmembrane region" description="Helical" evidence="1">
    <location>
        <begin position="398"/>
        <end position="419"/>
    </location>
</feature>
<feature type="transmembrane region" description="Helical" evidence="1">
    <location>
        <begin position="90"/>
        <end position="109"/>
    </location>
</feature>
<comment type="caution">
    <text evidence="2">The sequence shown here is derived from an EMBL/GenBank/DDBJ whole genome shotgun (WGS) entry which is preliminary data.</text>
</comment>
<keyword evidence="3" id="KW-1185">Reference proteome</keyword>
<reference evidence="2 3" key="1">
    <citation type="journal article" date="2017" name="BMC Genomics">
        <title>Genomic analysis of methanogenic archaea reveals a shift towards energy conservation.</title>
        <authorList>
            <person name="Gilmore S.P."/>
            <person name="Henske J.K."/>
            <person name="Sexton J.A."/>
            <person name="Solomon K.V."/>
            <person name="Seppala S."/>
            <person name="Yoo J.I."/>
            <person name="Huyett L.M."/>
            <person name="Pressman A."/>
            <person name="Cogan J.Z."/>
            <person name="Kivenson V."/>
            <person name="Peng X."/>
            <person name="Tan Y."/>
            <person name="Valentine D.L."/>
            <person name="O'Malley M.A."/>
        </authorList>
    </citation>
    <scope>NUCLEOTIDE SEQUENCE [LARGE SCALE GENOMIC DNA]</scope>
    <source>
        <strain evidence="2 3">XII</strain>
    </source>
</reference>
<evidence type="ECO:0000313" key="2">
    <source>
        <dbReference type="EMBL" id="PAV10136.1"/>
    </source>
</evidence>
<dbReference type="AlphaFoldDB" id="A0AAX0Q9H9"/>
<evidence type="ECO:0008006" key="4">
    <source>
        <dbReference type="Google" id="ProtNLM"/>
    </source>
</evidence>
<protein>
    <recommendedName>
        <fullName evidence="4">Multidrug transporter</fullName>
    </recommendedName>
</protein>
<dbReference type="NCBIfam" id="NF045539">
    <property type="entry name" value="MATE_efflux1"/>
    <property type="match status" value="1"/>
</dbReference>
<dbReference type="Proteomes" id="UP000243820">
    <property type="component" value="Unassembled WGS sequence"/>
</dbReference>
<keyword evidence="1" id="KW-1133">Transmembrane helix</keyword>
<keyword evidence="1" id="KW-0472">Membrane</keyword>
<gene>
    <name evidence="2" type="ORF">ASJ83_06685</name>
</gene>
<keyword evidence="1" id="KW-0812">Transmembrane</keyword>
<feature type="transmembrane region" description="Helical" evidence="1">
    <location>
        <begin position="191"/>
        <end position="215"/>
    </location>
</feature>
<dbReference type="RefSeq" id="WP_095641592.1">
    <property type="nucleotide sequence ID" value="NZ_LMVO01000001.1"/>
</dbReference>
<feature type="transmembrane region" description="Helical" evidence="1">
    <location>
        <begin position="268"/>
        <end position="285"/>
    </location>
</feature>
<proteinExistence type="predicted"/>
<name>A0AAX0Q9H9_9EURY</name>
<feature type="transmembrane region" description="Helical" evidence="1">
    <location>
        <begin position="333"/>
        <end position="353"/>
    </location>
</feature>
<evidence type="ECO:0000256" key="1">
    <source>
        <dbReference type="SAM" id="Phobius"/>
    </source>
</evidence>
<accession>A0AAX0Q9H9</accession>